<dbReference type="RefSeq" id="XP_005851936.1">
    <property type="nucleotide sequence ID" value="XM_005851874.1"/>
</dbReference>
<dbReference type="GO" id="GO:0016035">
    <property type="term" value="C:zeta DNA polymerase complex"/>
    <property type="evidence" value="ECO:0007669"/>
    <property type="project" value="TreeGrafter"/>
</dbReference>
<feature type="non-terminal residue" evidence="2">
    <location>
        <position position="132"/>
    </location>
</feature>
<dbReference type="OrthoDB" id="21254at2759"/>
<dbReference type="eggNOG" id="KOG3186">
    <property type="taxonomic scope" value="Eukaryota"/>
</dbReference>
<dbReference type="InterPro" id="IPR045091">
    <property type="entry name" value="Mad2-like"/>
</dbReference>
<name>E1Z3E9_CHLVA</name>
<evidence type="ECO:0000313" key="2">
    <source>
        <dbReference type="EMBL" id="EFN59834.1"/>
    </source>
</evidence>
<dbReference type="OMA" id="DTELWIS"/>
<dbReference type="InterPro" id="IPR036570">
    <property type="entry name" value="HORMA_dom_sf"/>
</dbReference>
<dbReference type="SUPFAM" id="SSF56019">
    <property type="entry name" value="The spindle assembly checkpoint protein mad2"/>
    <property type="match status" value="1"/>
</dbReference>
<reference evidence="2 3" key="1">
    <citation type="journal article" date="2010" name="Plant Cell">
        <title>The Chlorella variabilis NC64A genome reveals adaptation to photosymbiosis, coevolution with viruses, and cryptic sex.</title>
        <authorList>
            <person name="Blanc G."/>
            <person name="Duncan G."/>
            <person name="Agarkova I."/>
            <person name="Borodovsky M."/>
            <person name="Gurnon J."/>
            <person name="Kuo A."/>
            <person name="Lindquist E."/>
            <person name="Lucas S."/>
            <person name="Pangilinan J."/>
            <person name="Polle J."/>
            <person name="Salamov A."/>
            <person name="Terry A."/>
            <person name="Yamada T."/>
            <person name="Dunigan D.D."/>
            <person name="Grigoriev I.V."/>
            <person name="Claverie J.M."/>
            <person name="Van Etten J.L."/>
        </authorList>
    </citation>
    <scope>NUCLEOTIDE SEQUENCE [LARGE SCALE GENOMIC DNA]</scope>
    <source>
        <strain evidence="2 3">NC64A</strain>
    </source>
</reference>
<accession>E1Z3E9</accession>
<dbReference type="Proteomes" id="UP000008141">
    <property type="component" value="Unassembled WGS sequence"/>
</dbReference>
<proteinExistence type="predicted"/>
<dbReference type="FunCoup" id="E1Z3E9">
    <property type="interactions" value="1139"/>
</dbReference>
<dbReference type="KEGG" id="cvr:CHLNCDRAFT_12919"/>
<dbReference type="PANTHER" id="PTHR11842">
    <property type="entry name" value="MITOTIC SPINDLE ASSEMBLY CHECKPOINT PROTEIN MAD2"/>
    <property type="match status" value="1"/>
</dbReference>
<dbReference type="PANTHER" id="PTHR11842:SF10">
    <property type="entry name" value="MITOTIC SPINDLE ASSEMBLY CHECKPOINT PROTEIN MAD2B"/>
    <property type="match status" value="1"/>
</dbReference>
<feature type="domain" description="HORMA" evidence="1">
    <location>
        <begin position="2"/>
        <end position="132"/>
    </location>
</feature>
<dbReference type="InterPro" id="IPR003511">
    <property type="entry name" value="HORMA_dom"/>
</dbReference>
<feature type="non-terminal residue" evidence="2">
    <location>
        <position position="1"/>
    </location>
</feature>
<dbReference type="PROSITE" id="PS50815">
    <property type="entry name" value="HORMA"/>
    <property type="match status" value="1"/>
</dbReference>
<evidence type="ECO:0000259" key="1">
    <source>
        <dbReference type="PROSITE" id="PS50815"/>
    </source>
</evidence>
<organism evidence="3">
    <name type="scientific">Chlorella variabilis</name>
    <name type="common">Green alga</name>
    <dbReference type="NCBI Taxonomy" id="554065"/>
    <lineage>
        <taxon>Eukaryota</taxon>
        <taxon>Viridiplantae</taxon>
        <taxon>Chlorophyta</taxon>
        <taxon>core chlorophytes</taxon>
        <taxon>Trebouxiophyceae</taxon>
        <taxon>Chlorellales</taxon>
        <taxon>Chlorellaceae</taxon>
        <taxon>Chlorella clade</taxon>
        <taxon>Chlorella</taxon>
    </lineage>
</organism>
<protein>
    <recommendedName>
        <fullName evidence="1">HORMA domain-containing protein</fullName>
    </recommendedName>
</protein>
<dbReference type="InParanoid" id="E1Z3E9"/>
<dbReference type="GeneID" id="17359209"/>
<dbReference type="EMBL" id="GL433835">
    <property type="protein sequence ID" value="EFN59834.1"/>
    <property type="molecule type" value="Genomic_DNA"/>
</dbReference>
<keyword evidence="3" id="KW-1185">Reference proteome</keyword>
<dbReference type="AlphaFoldDB" id="E1Z3E9"/>
<sequence length="132" mass="14762">GDSLVDVLLEFLEALVHQVLFVRELYSPELFERQRLYGIAVRRARHPDLAAYISDAVAGLKAPLASGSLAKVAIVVLRPDRTPVERFIFEPRGLDVEAVEAHLRGLLLKLQYADSYLKKLPPSCTFEVVAYT</sequence>
<gene>
    <name evidence="2" type="ORF">CHLNCDRAFT_12919</name>
</gene>
<dbReference type="STRING" id="554065.E1Z3E9"/>
<evidence type="ECO:0000313" key="3">
    <source>
        <dbReference type="Proteomes" id="UP000008141"/>
    </source>
</evidence>
<dbReference type="Gene3D" id="3.30.900.10">
    <property type="entry name" value="HORMA domain"/>
    <property type="match status" value="1"/>
</dbReference>